<dbReference type="GO" id="GO:0005886">
    <property type="term" value="C:plasma membrane"/>
    <property type="evidence" value="ECO:0007669"/>
    <property type="project" value="TreeGrafter"/>
</dbReference>
<evidence type="ECO:0000256" key="6">
    <source>
        <dbReference type="ARBA" id="ARBA00022832"/>
    </source>
</evidence>
<evidence type="ECO:0000256" key="1">
    <source>
        <dbReference type="ARBA" id="ARBA00001933"/>
    </source>
</evidence>
<dbReference type="InterPro" id="IPR014030">
    <property type="entry name" value="Ketoacyl_synth_N"/>
</dbReference>
<dbReference type="Pfam" id="PF00698">
    <property type="entry name" value="Acyl_transf_1"/>
    <property type="match status" value="1"/>
</dbReference>
<dbReference type="Pfam" id="PF00155">
    <property type="entry name" value="Aminotran_1_2"/>
    <property type="match status" value="1"/>
</dbReference>
<keyword evidence="5 12" id="KW-0808">Transferase</keyword>
<dbReference type="GO" id="GO:0031177">
    <property type="term" value="F:phosphopantetheine binding"/>
    <property type="evidence" value="ECO:0007669"/>
    <property type="project" value="InterPro"/>
</dbReference>
<evidence type="ECO:0000256" key="9">
    <source>
        <dbReference type="SAM" id="MobiDB-lite"/>
    </source>
</evidence>
<dbReference type="SMART" id="SM00827">
    <property type="entry name" value="PKS_AT"/>
    <property type="match status" value="1"/>
</dbReference>
<keyword evidence="4" id="KW-0597">Phosphoprotein</keyword>
<feature type="region of interest" description="Disordered" evidence="9">
    <location>
        <begin position="2281"/>
        <end position="2307"/>
    </location>
</feature>
<dbReference type="Pfam" id="PF00550">
    <property type="entry name" value="PP-binding"/>
    <property type="match status" value="1"/>
</dbReference>
<dbReference type="InterPro" id="IPR015421">
    <property type="entry name" value="PyrdxlP-dep_Trfase_major"/>
</dbReference>
<dbReference type="InterPro" id="IPR020841">
    <property type="entry name" value="PKS_Beta-ketoAc_synthase_dom"/>
</dbReference>
<dbReference type="Pfam" id="PF22621">
    <property type="entry name" value="CurL-like_PKS_C"/>
    <property type="match status" value="1"/>
</dbReference>
<feature type="region of interest" description="Disordered" evidence="9">
    <location>
        <begin position="605"/>
        <end position="635"/>
    </location>
</feature>
<dbReference type="GO" id="GO:0004312">
    <property type="term" value="F:fatty acid synthase activity"/>
    <property type="evidence" value="ECO:0007669"/>
    <property type="project" value="TreeGrafter"/>
</dbReference>
<comment type="cofactor">
    <cofactor evidence="1">
        <name>pyridoxal 5'-phosphate</name>
        <dbReference type="ChEBI" id="CHEBI:597326"/>
    </cofactor>
</comment>
<dbReference type="InterPro" id="IPR004839">
    <property type="entry name" value="Aminotransferase_I/II_large"/>
</dbReference>
<dbReference type="Gene3D" id="3.40.50.12780">
    <property type="entry name" value="N-terminal domain of ligase-like"/>
    <property type="match status" value="1"/>
</dbReference>
<dbReference type="SMART" id="SM00823">
    <property type="entry name" value="PKS_PP"/>
    <property type="match status" value="1"/>
</dbReference>
<dbReference type="InterPro" id="IPR001917">
    <property type="entry name" value="Aminotrans_II_pyridoxalP_BS"/>
</dbReference>
<name>A0A4R5BHY7_9ACTN</name>
<dbReference type="SUPFAM" id="SSF55048">
    <property type="entry name" value="Probable ACP-binding domain of malonyl-CoA ACP transacylase"/>
    <property type="match status" value="1"/>
</dbReference>
<dbReference type="GO" id="GO:0004315">
    <property type="term" value="F:3-oxoacyl-[acyl-carrier-protein] synthase activity"/>
    <property type="evidence" value="ECO:0007669"/>
    <property type="project" value="InterPro"/>
</dbReference>
<evidence type="ECO:0000259" key="11">
    <source>
        <dbReference type="PROSITE" id="PS52004"/>
    </source>
</evidence>
<comment type="similarity">
    <text evidence="2">Belongs to the ATP-dependent AMP-binding enzyme family.</text>
</comment>
<dbReference type="Proteomes" id="UP000294513">
    <property type="component" value="Unassembled WGS sequence"/>
</dbReference>
<dbReference type="SMART" id="SM00825">
    <property type="entry name" value="PKS_KS"/>
    <property type="match status" value="1"/>
</dbReference>
<reference evidence="12 13" key="1">
    <citation type="submission" date="2019-03" db="EMBL/GenBank/DDBJ databases">
        <title>Draft genome sequences of novel Actinobacteria.</title>
        <authorList>
            <person name="Sahin N."/>
            <person name="Ay H."/>
            <person name="Saygin H."/>
        </authorList>
    </citation>
    <scope>NUCLEOTIDE SEQUENCE [LARGE SCALE GENOMIC DNA]</scope>
    <source>
        <strain evidence="12 13">H3C3</strain>
    </source>
</reference>
<dbReference type="Pfam" id="PF00501">
    <property type="entry name" value="AMP-binding"/>
    <property type="match status" value="1"/>
</dbReference>
<dbReference type="FunFam" id="3.40.50.12780:FF:000013">
    <property type="entry name" value="Long-chain-fatty-acid--AMP ligase FadD32"/>
    <property type="match status" value="1"/>
</dbReference>
<dbReference type="GO" id="GO:0006633">
    <property type="term" value="P:fatty acid biosynthetic process"/>
    <property type="evidence" value="ECO:0007669"/>
    <property type="project" value="InterPro"/>
</dbReference>
<accession>A0A4R5BHY7</accession>
<dbReference type="Gene3D" id="3.40.366.10">
    <property type="entry name" value="Malonyl-Coenzyme A Acyl Carrier Protein, domain 2"/>
    <property type="match status" value="1"/>
</dbReference>
<dbReference type="Gene3D" id="1.10.1200.10">
    <property type="entry name" value="ACP-like"/>
    <property type="match status" value="2"/>
</dbReference>
<dbReference type="SMART" id="SM01294">
    <property type="entry name" value="PKS_PP_betabranch"/>
    <property type="match status" value="1"/>
</dbReference>
<dbReference type="InterPro" id="IPR000873">
    <property type="entry name" value="AMP-dep_synth/lig_dom"/>
</dbReference>
<dbReference type="InterPro" id="IPR020806">
    <property type="entry name" value="PKS_PP-bd"/>
</dbReference>
<dbReference type="PROSITE" id="PS52004">
    <property type="entry name" value="KS3_2"/>
    <property type="match status" value="1"/>
</dbReference>
<keyword evidence="12" id="KW-0032">Aminotransferase</keyword>
<gene>
    <name evidence="12" type="ORF">E1298_19675</name>
</gene>
<feature type="region of interest" description="Disordered" evidence="9">
    <location>
        <begin position="1847"/>
        <end position="1884"/>
    </location>
</feature>
<dbReference type="SUPFAM" id="SSF52151">
    <property type="entry name" value="FabD/lysophospholipase-like"/>
    <property type="match status" value="1"/>
</dbReference>
<dbReference type="InterPro" id="IPR050091">
    <property type="entry name" value="PKS_NRPS_Biosynth_Enz"/>
</dbReference>
<evidence type="ECO:0000256" key="2">
    <source>
        <dbReference type="ARBA" id="ARBA00006432"/>
    </source>
</evidence>
<dbReference type="InterPro" id="IPR014031">
    <property type="entry name" value="Ketoacyl_synth_C"/>
</dbReference>
<keyword evidence="7" id="KW-0663">Pyridoxal phosphate</keyword>
<dbReference type="InterPro" id="IPR042099">
    <property type="entry name" value="ANL_N_sf"/>
</dbReference>
<dbReference type="GO" id="GO:0005737">
    <property type="term" value="C:cytoplasm"/>
    <property type="evidence" value="ECO:0007669"/>
    <property type="project" value="TreeGrafter"/>
</dbReference>
<proteinExistence type="inferred from homology"/>
<feature type="region of interest" description="Disordered" evidence="9">
    <location>
        <begin position="800"/>
        <end position="820"/>
    </location>
</feature>
<dbReference type="EMBL" id="SMKU01000099">
    <property type="protein sequence ID" value="TDD84666.1"/>
    <property type="molecule type" value="Genomic_DNA"/>
</dbReference>
<dbReference type="PROSITE" id="PS50075">
    <property type="entry name" value="CARRIER"/>
    <property type="match status" value="1"/>
</dbReference>
<dbReference type="PANTHER" id="PTHR43775:SF37">
    <property type="entry name" value="SI:DKEY-61P9.11"/>
    <property type="match status" value="1"/>
</dbReference>
<dbReference type="InterPro" id="IPR036291">
    <property type="entry name" value="NAD(P)-bd_dom_sf"/>
</dbReference>
<evidence type="ECO:0000259" key="10">
    <source>
        <dbReference type="PROSITE" id="PS50075"/>
    </source>
</evidence>
<dbReference type="Gene3D" id="3.90.1150.10">
    <property type="entry name" value="Aspartate Aminotransferase, domain 1"/>
    <property type="match status" value="1"/>
</dbReference>
<dbReference type="InterPro" id="IPR016035">
    <property type="entry name" value="Acyl_Trfase/lysoPLipase"/>
</dbReference>
<dbReference type="InterPro" id="IPR016036">
    <property type="entry name" value="Malonyl_transacylase_ACP-bd"/>
</dbReference>
<dbReference type="InterPro" id="IPR014043">
    <property type="entry name" value="Acyl_transferase_dom"/>
</dbReference>
<evidence type="ECO:0000256" key="4">
    <source>
        <dbReference type="ARBA" id="ARBA00022553"/>
    </source>
</evidence>
<dbReference type="CDD" id="cd00833">
    <property type="entry name" value="PKS"/>
    <property type="match status" value="1"/>
</dbReference>
<dbReference type="Pfam" id="PF01370">
    <property type="entry name" value="Epimerase"/>
    <property type="match status" value="1"/>
</dbReference>
<comment type="caution">
    <text evidence="12">The sequence shown here is derived from an EMBL/GenBank/DDBJ whole genome shotgun (WGS) entry which is preliminary data.</text>
</comment>
<protein>
    <submittedName>
        <fullName evidence="12">Aminotransferase class I/II-fold pyridoxal phosphate-dependent enzyme</fullName>
    </submittedName>
</protein>
<dbReference type="InterPro" id="IPR025110">
    <property type="entry name" value="AMP-bd_C"/>
</dbReference>
<dbReference type="Gene3D" id="3.30.70.3290">
    <property type="match status" value="1"/>
</dbReference>
<dbReference type="CDD" id="cd06454">
    <property type="entry name" value="KBL_like"/>
    <property type="match status" value="1"/>
</dbReference>
<evidence type="ECO:0000256" key="8">
    <source>
        <dbReference type="ARBA" id="ARBA00023098"/>
    </source>
</evidence>
<dbReference type="FunFam" id="3.40.47.10:FF:000019">
    <property type="entry name" value="Polyketide synthase type I"/>
    <property type="match status" value="1"/>
</dbReference>
<dbReference type="OrthoDB" id="4537517at2"/>
<dbReference type="GO" id="GO:0008483">
    <property type="term" value="F:transaminase activity"/>
    <property type="evidence" value="ECO:0007669"/>
    <property type="project" value="UniProtKB-KW"/>
</dbReference>
<feature type="region of interest" description="Disordered" evidence="9">
    <location>
        <begin position="703"/>
        <end position="723"/>
    </location>
</feature>
<dbReference type="InterPro" id="IPR001509">
    <property type="entry name" value="Epimerase_deHydtase"/>
</dbReference>
<evidence type="ECO:0000313" key="13">
    <source>
        <dbReference type="Proteomes" id="UP000294513"/>
    </source>
</evidence>
<dbReference type="Gene3D" id="3.40.640.10">
    <property type="entry name" value="Type I PLP-dependent aspartate aminotransferase-like (Major domain)"/>
    <property type="match status" value="1"/>
</dbReference>
<organism evidence="12 13">
    <name type="scientific">Actinomadura rubrisoli</name>
    <dbReference type="NCBI Taxonomy" id="2530368"/>
    <lineage>
        <taxon>Bacteria</taxon>
        <taxon>Bacillati</taxon>
        <taxon>Actinomycetota</taxon>
        <taxon>Actinomycetes</taxon>
        <taxon>Streptosporangiales</taxon>
        <taxon>Thermomonosporaceae</taxon>
        <taxon>Actinomadura</taxon>
    </lineage>
</organism>
<dbReference type="InterPro" id="IPR001227">
    <property type="entry name" value="Ac_transferase_dom_sf"/>
</dbReference>
<dbReference type="SUPFAM" id="SSF56801">
    <property type="entry name" value="Acetyl-CoA synthetase-like"/>
    <property type="match status" value="1"/>
</dbReference>
<dbReference type="SUPFAM" id="SSF51735">
    <property type="entry name" value="NAD(P)-binding Rossmann-fold domains"/>
    <property type="match status" value="1"/>
</dbReference>
<dbReference type="PROSITE" id="PS00606">
    <property type="entry name" value="KS3_1"/>
    <property type="match status" value="1"/>
</dbReference>
<feature type="compositionally biased region" description="Basic and acidic residues" evidence="9">
    <location>
        <begin position="1725"/>
        <end position="1735"/>
    </location>
</feature>
<feature type="region of interest" description="Disordered" evidence="9">
    <location>
        <begin position="369"/>
        <end position="399"/>
    </location>
</feature>
<dbReference type="InterPro" id="IPR009081">
    <property type="entry name" value="PP-bd_ACP"/>
</dbReference>
<evidence type="ECO:0000256" key="7">
    <source>
        <dbReference type="ARBA" id="ARBA00022898"/>
    </source>
</evidence>
<dbReference type="PANTHER" id="PTHR43775">
    <property type="entry name" value="FATTY ACID SYNTHASE"/>
    <property type="match status" value="1"/>
</dbReference>
<sequence>MSLKPIDFPWDGPEPATVAEILRHHARRTPDRLAYRFLTGLDGGAESWTYRDLDLRARSIAGRLQREGQRSRPVLLLLPPGLEYVAGFLGCLYAGAIAVPAYPPDAGRSDQTMARLAAIARDARAGWALVDEEQKRLVEAAPDAPGGLDGQNMRWLPTTDCGPADAETYRDPGAAPGALAFLQYTSGSTATPKGVMVSNENLVANLRAIHVMTRHDRDSAVVSWLPPYHDMGLIGGILMPLYAGIPAHLMAPRTFVQRPFLWLDTISRTRATTSPAPNFGFDYCLRRVTPEQRAELDLSGWRLALNGAEPVRADTLDRFADAFSPCGFDRSALLPCYGLAEATLLVSGTDADRPPLIGTFGTEALEAGQAVPAEPAEPVEHAERAEHPEETGPGRRTTRVVGCGPAADRVGVAIVDPQSRRRLPPGRIGEVWVSGPGVARGYWRDPEATRDTFQASIEDGDGTAFLRTGDLGFEHGGELHLVSRLKDLVIVQGRNHYPQDVERTVEETDEAIRPGGGAAFGVEIDGAEELVVVYEVDAHRVGDGGGLLARLRTAIAQAHEVSPHAIVLVKRSAVPKTTSGKIQRQGCKRAFLSLGLPVLAASVLRDDASAEPEGRPHRPAPRPEPRPEPRPDPGTVERRIVDALAGAAGVTEFNGRDLADAGLGYVRLVRVVRRLERELGVSAPLGELLADPTVGHLKEMFGAGQPNDAPTPAPVPAPASAQAPAPGRRAAEIEAWLTAGVADRLGLPARSIDATAPFAALGLDSKTAVAIVGELGAWLGRPLTPGTVFERPTIRDVAAWLGGDGTAPEPSPPPLSSPSPALGAEPIAVIGLGCRFPGAPDPQGYWRLLLDGRDAVGEVPADRWDAAGVDAPGRGGFIEHIDRFDARFFGISAREAERMDPQQRLLMEVAWQTFEDAGIVPDDLAGTGAGVFVGISSHDYADLQAGGGPCGSADVFTATGTAHAIAANRLSYHFDLRGPSLAVDTACSSSLAAVHMACRSLRDGECGVALAGGVNLLINPALSVAFARGGMLSPDGLCKTFDDTASGYVRGEGAGLVLLKPLSQAVADGDRVYATISGSAVGHGGRSNGLTAPKGSAQRQVIERALAEAGTDGGGIAYVEAHGTGTELGDPVEWETLAAVYGGNGERDGRCPVGSVKANIGHLEAAAGIAGLIKAVLAVHHGEIPPQLHFSTPNRHLAWEGSGLTVATDRRELPPGRTARIGVSSFGFGGANAHVIVEQAAQEKTAREQALREKTVREKTAGAPWTARPVQALCLSGHTPTALATLARRYRAHLAAHPDEDLADLCHAANTRRARLAHRAVITARSRQQLDEALSALAGDEASTDVIRGESAGRGVPQVAFLFSGQGTQYPGMGRRLLEGSAAFARVIEESDEVLGPLLGLSLRDLVFRDDDDTGRLRRTRYCQPALVALEIALAELWTSAGVRPAAVLGHSAGAFGAACVAGALTLEQALTLAAARGRLMDEQPGPGTMIACSGDAETIRRAAAATPSVAVAAVNGPAHLVLSGPPGALDELAPRLRDGGITVRPLAVSHAFHSPMMAGAAEPLRAVARTIEAGEPEIPWISDATGEPMGRPDPGYWARHLLGTVRFADGFATLRGLGCDAFVEIGPHPTLIGLARAAAQGTCEDVLWLPSLRRGGDDWETLLRSLGRLDCAGGDVRWGALDDGRPAEPIAVPHAVFERRSYWFGERAPAGHAPAATPPPVPRQPDEPRERRTEIDVTTNGHPRTDEADEAVARILSTVSRVSGFPRDQIPAHARLSGDLGFDSLMKGELERHLAPLYPDRVEELRTTLPEDFTVRELIDALGASSGPGNGAAPVPRMAPVAATFDAQPEPSAPPAPAPSAPEPSAPAPLTAQPAPVAPAKPNRAIERRFEDWEEYAELQERLRLIESSGPNAYERLHDGFNSGLISMDGRRVVNFSAFNYLALSAHPRLRAAAKDAIDRYGTSSSATPLLCGETPLHRELEAEIAAFLGTEDAIVFAGGHATNVATVGHLFGPEDLVLHDEWIHDSTVRGTILSGARRRPFPHNDWRALDRVLGAMRGEYRRAVVVIEGAYSQDGDLPDLPRFVEVKRRHDAMLMIDEAHSLGVLGRTGRGIGEHFGVGPDEVDLWMGTLSKAIGSLGGYIAARRPLIQYLKYTTPLYIFSTGISPANAAAALEAFRVIRDEPERVVRLRALSEHFRAAARARGLDIGVSQGTAVIPVIVGDWGRAMEVSSALLARGVNVMPIGYPAVPKDKCRLRFFVNADHREADLDRSLDLLVDAMDTDPDDGRTRPAASPTRPAASRSGASKAPGFADVLVAGAGGFIGGHLTRRLVELGHQVRVLVREGSDRSALDGLPVEVAVGSLTDLDALLRATSGVRHVYNCAGKSADWGAWEEFEQVNVHGCRNLVDAAHHAGTVERFLHVSTTDVYGYPVRPCGEGTEPRDIGLPYNRSKLLGERAVARAAERAGLPLTIVRPVSVYGPRSKDFVVEIASLLLQRQMVYVRKGMAPAGLLYVANAVDAMIAACGAEGAAGGVYNLRDPEMTTWREYIEALAAGLGVRPPSVSLPRPLATGVAGAAEKIYGTLRVRSRPPLTRHAVHLMERDQSYPIDRARDEFGFKSEVSFEEGMGRTIEWLNSPEGREHVGR</sequence>
<dbReference type="Gene3D" id="3.40.47.10">
    <property type="match status" value="1"/>
</dbReference>
<dbReference type="Pfam" id="PF23024">
    <property type="entry name" value="AMP-dom_DIP2-like"/>
    <property type="match status" value="1"/>
</dbReference>
<feature type="domain" description="Carrier" evidence="10">
    <location>
        <begin position="728"/>
        <end position="805"/>
    </location>
</feature>
<dbReference type="SUPFAM" id="SSF47336">
    <property type="entry name" value="ACP-like"/>
    <property type="match status" value="3"/>
</dbReference>
<dbReference type="InterPro" id="IPR040097">
    <property type="entry name" value="FAAL/FAAC"/>
</dbReference>
<dbReference type="CDD" id="cd05931">
    <property type="entry name" value="FAAL"/>
    <property type="match status" value="1"/>
</dbReference>
<evidence type="ECO:0000256" key="5">
    <source>
        <dbReference type="ARBA" id="ARBA00022679"/>
    </source>
</evidence>
<dbReference type="Pfam" id="PF00109">
    <property type="entry name" value="ketoacyl-synt"/>
    <property type="match status" value="1"/>
</dbReference>
<dbReference type="InterPro" id="IPR036736">
    <property type="entry name" value="ACP-like_sf"/>
</dbReference>
<dbReference type="GO" id="GO:0030170">
    <property type="term" value="F:pyridoxal phosphate binding"/>
    <property type="evidence" value="ECO:0007669"/>
    <property type="project" value="InterPro"/>
</dbReference>
<dbReference type="InterPro" id="IPR045851">
    <property type="entry name" value="AMP-bd_C_sf"/>
</dbReference>
<dbReference type="Gene3D" id="3.30.300.30">
    <property type="match status" value="1"/>
</dbReference>
<feature type="compositionally biased region" description="Pro residues" evidence="9">
    <location>
        <begin position="1852"/>
        <end position="1868"/>
    </location>
</feature>
<feature type="domain" description="Ketosynthase family 3 (KS3)" evidence="11">
    <location>
        <begin position="824"/>
        <end position="1239"/>
    </location>
</feature>
<dbReference type="Pfam" id="PF02801">
    <property type="entry name" value="Ketoacyl-synt_C"/>
    <property type="match status" value="1"/>
</dbReference>
<dbReference type="InterPro" id="IPR016039">
    <property type="entry name" value="Thiolase-like"/>
</dbReference>
<feature type="compositionally biased region" description="Low complexity" evidence="9">
    <location>
        <begin position="2291"/>
        <end position="2307"/>
    </location>
</feature>
<dbReference type="InterPro" id="IPR018201">
    <property type="entry name" value="Ketoacyl_synth_AS"/>
</dbReference>
<dbReference type="SUPFAM" id="SSF53901">
    <property type="entry name" value="Thiolase-like"/>
    <property type="match status" value="1"/>
</dbReference>
<keyword evidence="6" id="KW-0276">Fatty acid metabolism</keyword>
<feature type="compositionally biased region" description="Basic and acidic residues" evidence="9">
    <location>
        <begin position="378"/>
        <end position="393"/>
    </location>
</feature>
<dbReference type="InterPro" id="IPR015424">
    <property type="entry name" value="PyrdxlP-dep_Trfase"/>
</dbReference>
<keyword evidence="8" id="KW-0443">Lipid metabolism</keyword>
<evidence type="ECO:0000313" key="12">
    <source>
        <dbReference type="EMBL" id="TDD84666.1"/>
    </source>
</evidence>
<feature type="region of interest" description="Disordered" evidence="9">
    <location>
        <begin position="1710"/>
        <end position="1735"/>
    </location>
</feature>
<dbReference type="SUPFAM" id="SSF53383">
    <property type="entry name" value="PLP-dependent transferases"/>
    <property type="match status" value="1"/>
</dbReference>
<dbReference type="Gene3D" id="3.40.50.720">
    <property type="entry name" value="NAD(P)-binding Rossmann-like Domain"/>
    <property type="match status" value="1"/>
</dbReference>
<dbReference type="PROSITE" id="PS00599">
    <property type="entry name" value="AA_TRANSFER_CLASS_2"/>
    <property type="match status" value="1"/>
</dbReference>
<keyword evidence="3" id="KW-0596">Phosphopantetheine</keyword>
<keyword evidence="13" id="KW-1185">Reference proteome</keyword>
<dbReference type="GO" id="GO:0071770">
    <property type="term" value="P:DIM/DIP cell wall layer assembly"/>
    <property type="evidence" value="ECO:0007669"/>
    <property type="project" value="TreeGrafter"/>
</dbReference>
<dbReference type="InterPro" id="IPR015422">
    <property type="entry name" value="PyrdxlP-dep_Trfase_small"/>
</dbReference>
<evidence type="ECO:0000256" key="3">
    <source>
        <dbReference type="ARBA" id="ARBA00022450"/>
    </source>
</evidence>